<dbReference type="Pfam" id="PF01161">
    <property type="entry name" value="PBP"/>
    <property type="match status" value="1"/>
</dbReference>
<dbReference type="GeneID" id="117563966"/>
<keyword evidence="10" id="KW-1185">Reference proteome</keyword>
<dbReference type="Gene3D" id="3.90.280.10">
    <property type="entry name" value="PEBP-like"/>
    <property type="match status" value="1"/>
</dbReference>
<evidence type="ECO:0000256" key="5">
    <source>
        <dbReference type="ARBA" id="ARBA00023128"/>
    </source>
</evidence>
<dbReference type="OrthoDB" id="2153661at2759"/>
<dbReference type="SUPFAM" id="SSF49777">
    <property type="entry name" value="PEBP-like"/>
    <property type="match status" value="1"/>
</dbReference>
<evidence type="ECO:0000256" key="8">
    <source>
        <dbReference type="ARBA" id="ARBA00039444"/>
    </source>
</evidence>
<reference evidence="11" key="1">
    <citation type="submission" date="2025-08" db="UniProtKB">
        <authorList>
            <consortium name="RefSeq"/>
        </authorList>
    </citation>
    <scope>IDENTIFICATION</scope>
    <source>
        <strain evidence="11">15112-1751.03</strain>
        <tissue evidence="11">Whole Adult</tissue>
    </source>
</reference>
<dbReference type="Proteomes" id="UP000515160">
    <property type="component" value="Chromosome X"/>
</dbReference>
<dbReference type="InterPro" id="IPR036610">
    <property type="entry name" value="PEBP-like_sf"/>
</dbReference>
<gene>
    <name evidence="11" type="primary">LOC117563966</name>
</gene>
<evidence type="ECO:0000256" key="6">
    <source>
        <dbReference type="ARBA" id="ARBA00023274"/>
    </source>
</evidence>
<name>A0A9C6WJC3_DROAB</name>
<dbReference type="InterPro" id="IPR035810">
    <property type="entry name" value="PEBP_euk"/>
</dbReference>
<keyword evidence="5" id="KW-0496">Mitochondrion</keyword>
<evidence type="ECO:0000256" key="1">
    <source>
        <dbReference type="ARBA" id="ARBA00004173"/>
    </source>
</evidence>
<evidence type="ECO:0000256" key="4">
    <source>
        <dbReference type="ARBA" id="ARBA00023054"/>
    </source>
</evidence>
<dbReference type="GO" id="GO:0005762">
    <property type="term" value="C:mitochondrial large ribosomal subunit"/>
    <property type="evidence" value="ECO:0007669"/>
    <property type="project" value="TreeGrafter"/>
</dbReference>
<comment type="subcellular location">
    <subcellularLocation>
        <location evidence="1">Mitochondrion</location>
    </subcellularLocation>
</comment>
<keyword evidence="3 11" id="KW-0689">Ribosomal protein</keyword>
<dbReference type="RefSeq" id="XP_051864449.1">
    <property type="nucleotide sequence ID" value="XM_052008489.1"/>
</dbReference>
<keyword evidence="4" id="KW-0175">Coiled coil</keyword>
<evidence type="ECO:0000256" key="7">
    <source>
        <dbReference type="ARBA" id="ARBA00038016"/>
    </source>
</evidence>
<dbReference type="CTD" id="64978"/>
<dbReference type="PANTHER" id="PTHR11362">
    <property type="entry name" value="PHOSPHATIDYLETHANOLAMINE-BINDING PROTEIN"/>
    <property type="match status" value="1"/>
</dbReference>
<accession>A0A9C6WJC3</accession>
<proteinExistence type="inferred from homology"/>
<dbReference type="InterPro" id="IPR008914">
    <property type="entry name" value="PEBP"/>
</dbReference>
<dbReference type="PANTHER" id="PTHR11362:SF133">
    <property type="entry name" value="LARGE RIBOSOMAL SUBUNIT PROTEIN ML38"/>
    <property type="match status" value="1"/>
</dbReference>
<evidence type="ECO:0000313" key="11">
    <source>
        <dbReference type="RefSeq" id="XP_051864449.1"/>
    </source>
</evidence>
<evidence type="ECO:0000256" key="2">
    <source>
        <dbReference type="ARBA" id="ARBA00022946"/>
    </source>
</evidence>
<evidence type="ECO:0000313" key="10">
    <source>
        <dbReference type="Proteomes" id="UP000515160"/>
    </source>
</evidence>
<dbReference type="FunFam" id="3.90.280.10:FF:000002">
    <property type="entry name" value="39S ribosomal protein L38, mitochondrial"/>
    <property type="match status" value="1"/>
</dbReference>
<evidence type="ECO:0000256" key="3">
    <source>
        <dbReference type="ARBA" id="ARBA00022980"/>
    </source>
</evidence>
<sequence length="437" mass="50066">MCPKGDNNFRYKLLWRGQFQSNLLMKTGANGGLRGPQTAALALLNVGVRHGHTMRGKPPGVARSLEQRLRDENVTDPEVVARINIGFPQLKPSRSAQLKERLEHLKAQRSSKELEQLARSNKLVIDLEKVQQAYVKTTGQHDLRLLADHYGIFEHLFGSAFFVPRVPLTIRYELDANNLSPVYNGNVIKPSEALKAPLVDFDGQLDPITGKTSTQGDSYWTLLLTNPDAHYTNGEAECLHWFISNIPNGKLNEGEVLADYLPPFPPKGVGYQRLVFVLYKQTARLDLSAHKLDAKDHVNLEKRSFSTLQFYRQHQDELTPAGLAFYQSNWDESVTSLYHNVLQLKEPVFEYDFPKAYLADQKFFPLKQAFNLYMDKHRDPKQLNKEYLQRKLAQTHPFDGPEPALRFPNAHPIRDVPSWLRTEIRKRRLGIGRVQDY</sequence>
<dbReference type="CDD" id="cd00866">
    <property type="entry name" value="PEBP_euk"/>
    <property type="match status" value="1"/>
</dbReference>
<dbReference type="AlphaFoldDB" id="A0A9C6WJC3"/>
<dbReference type="GO" id="GO:0005743">
    <property type="term" value="C:mitochondrial inner membrane"/>
    <property type="evidence" value="ECO:0007669"/>
    <property type="project" value="UniProtKB-ARBA"/>
</dbReference>
<keyword evidence="2" id="KW-0809">Transit peptide</keyword>
<keyword evidence="6" id="KW-0687">Ribonucleoprotein</keyword>
<evidence type="ECO:0000256" key="9">
    <source>
        <dbReference type="ARBA" id="ARBA00041206"/>
    </source>
</evidence>
<comment type="similarity">
    <text evidence="7">Belongs to the phosphatidylethanolamine-binding protein family. Mitochondrion-specific ribosomal protein mL38 subfamily.</text>
</comment>
<organism evidence="10 11">
    <name type="scientific">Drosophila albomicans</name>
    <name type="common">Fruit fly</name>
    <dbReference type="NCBI Taxonomy" id="7291"/>
    <lineage>
        <taxon>Eukaryota</taxon>
        <taxon>Metazoa</taxon>
        <taxon>Ecdysozoa</taxon>
        <taxon>Arthropoda</taxon>
        <taxon>Hexapoda</taxon>
        <taxon>Insecta</taxon>
        <taxon>Pterygota</taxon>
        <taxon>Neoptera</taxon>
        <taxon>Endopterygota</taxon>
        <taxon>Diptera</taxon>
        <taxon>Brachycera</taxon>
        <taxon>Muscomorpha</taxon>
        <taxon>Ephydroidea</taxon>
        <taxon>Drosophilidae</taxon>
        <taxon>Drosophila</taxon>
    </lineage>
</organism>
<protein>
    <recommendedName>
        <fullName evidence="8">Large ribosomal subunit protein mL38</fullName>
    </recommendedName>
    <alternativeName>
        <fullName evidence="9">39S ribosomal protein L38, mitochondrial</fullName>
    </alternativeName>
</protein>